<keyword evidence="1" id="KW-0732">Signal</keyword>
<organism evidence="3 4">
    <name type="scientific">Cognaticolwellia beringensis</name>
    <dbReference type="NCBI Taxonomy" id="1967665"/>
    <lineage>
        <taxon>Bacteria</taxon>
        <taxon>Pseudomonadati</taxon>
        <taxon>Pseudomonadota</taxon>
        <taxon>Gammaproteobacteria</taxon>
        <taxon>Alteromonadales</taxon>
        <taxon>Colwelliaceae</taxon>
        <taxon>Cognaticolwellia</taxon>
    </lineage>
</organism>
<dbReference type="EMBL" id="CP020465">
    <property type="protein sequence ID" value="ASP49277.1"/>
    <property type="molecule type" value="Genomic_DNA"/>
</dbReference>
<keyword evidence="4" id="KW-1185">Reference proteome</keyword>
<reference evidence="3 4" key="1">
    <citation type="submission" date="2017-08" db="EMBL/GenBank/DDBJ databases">
        <title>Complete genome of Colwellia sp. NB097-1, a psychrophile bacterium ioslated from Bering Sea.</title>
        <authorList>
            <person name="Chen X."/>
        </authorList>
    </citation>
    <scope>NUCLEOTIDE SEQUENCE [LARGE SCALE GENOMIC DNA]</scope>
    <source>
        <strain evidence="3 4">NB097-1</strain>
    </source>
</reference>
<gene>
    <name evidence="3" type="ORF">B5D82_16770</name>
</gene>
<dbReference type="SUPFAM" id="SSF54427">
    <property type="entry name" value="NTF2-like"/>
    <property type="match status" value="1"/>
</dbReference>
<dbReference type="AlphaFoldDB" id="A0A222GBQ3"/>
<dbReference type="Gene3D" id="3.10.450.50">
    <property type="match status" value="1"/>
</dbReference>
<protein>
    <submittedName>
        <fullName evidence="3">DUF4440 domain-containing protein</fullName>
    </submittedName>
</protein>
<sequence length="167" mass="19107">MNKYITAILVLMMSFLSMAHGDKDHSNKDEKAIIDIINSIKYGWENGDGKPFRKNFLDFKGARYVESGGQNSGLNSLVEHHVEPEKDALEYLKLDFSEIEIHFEGEAKSFAWAIAATRVKGKVNKSGKEFDKSGYQTFLLRKIDGFWKVVHSHSSSRDYKPKKVHKH</sequence>
<feature type="domain" description="SnoaL-like" evidence="2">
    <location>
        <begin position="83"/>
        <end position="156"/>
    </location>
</feature>
<feature type="signal peptide" evidence="1">
    <location>
        <begin position="1"/>
        <end position="19"/>
    </location>
</feature>
<accession>A0A222GBQ3</accession>
<dbReference type="RefSeq" id="WP_081153145.1">
    <property type="nucleotide sequence ID" value="NZ_CP020465.1"/>
</dbReference>
<dbReference type="Pfam" id="PF13474">
    <property type="entry name" value="SnoaL_3"/>
    <property type="match status" value="1"/>
</dbReference>
<evidence type="ECO:0000256" key="1">
    <source>
        <dbReference type="SAM" id="SignalP"/>
    </source>
</evidence>
<proteinExistence type="predicted"/>
<evidence type="ECO:0000313" key="3">
    <source>
        <dbReference type="EMBL" id="ASP49277.1"/>
    </source>
</evidence>
<name>A0A222GBQ3_9GAMM</name>
<dbReference type="OrthoDB" id="5574313at2"/>
<dbReference type="Proteomes" id="UP000202259">
    <property type="component" value="Chromosome"/>
</dbReference>
<evidence type="ECO:0000259" key="2">
    <source>
        <dbReference type="Pfam" id="PF13474"/>
    </source>
</evidence>
<feature type="chain" id="PRO_5013075698" evidence="1">
    <location>
        <begin position="20"/>
        <end position="167"/>
    </location>
</feature>
<dbReference type="InterPro" id="IPR032710">
    <property type="entry name" value="NTF2-like_dom_sf"/>
</dbReference>
<dbReference type="InterPro" id="IPR037401">
    <property type="entry name" value="SnoaL-like"/>
</dbReference>
<evidence type="ECO:0000313" key="4">
    <source>
        <dbReference type="Proteomes" id="UP000202259"/>
    </source>
</evidence>
<dbReference type="KEGG" id="cber:B5D82_16770"/>